<evidence type="ECO:0000256" key="3">
    <source>
        <dbReference type="ARBA" id="ARBA00022490"/>
    </source>
</evidence>
<feature type="active site" description="Cysteine persulfide intermediate" evidence="4">
    <location>
        <position position="103"/>
    </location>
</feature>
<dbReference type="PANTHER" id="PTHR37010">
    <property type="entry name" value="SULFURTRANSFERASE TUSE"/>
    <property type="match status" value="1"/>
</dbReference>
<accession>A0A919JSC5</accession>
<organism evidence="5 6">
    <name type="scientific">Actinoplanes nipponensis</name>
    <dbReference type="NCBI Taxonomy" id="135950"/>
    <lineage>
        <taxon>Bacteria</taxon>
        <taxon>Bacillati</taxon>
        <taxon>Actinomycetota</taxon>
        <taxon>Actinomycetes</taxon>
        <taxon>Micromonosporales</taxon>
        <taxon>Micromonosporaceae</taxon>
        <taxon>Actinoplanes</taxon>
    </lineage>
</organism>
<dbReference type="NCBIfam" id="TIGR03342">
    <property type="entry name" value="dsrC_tusE_dsvC"/>
    <property type="match status" value="1"/>
</dbReference>
<dbReference type="RefSeq" id="WP_203777423.1">
    <property type="nucleotide sequence ID" value="NZ_BAAAYJ010000050.1"/>
</dbReference>
<dbReference type="GO" id="GO:0002143">
    <property type="term" value="P:tRNA wobble position uridine thiolation"/>
    <property type="evidence" value="ECO:0007669"/>
    <property type="project" value="TreeGrafter"/>
</dbReference>
<proteinExistence type="inferred from homology"/>
<dbReference type="GO" id="GO:0097163">
    <property type="term" value="F:sulfur carrier activity"/>
    <property type="evidence" value="ECO:0007669"/>
    <property type="project" value="TreeGrafter"/>
</dbReference>
<dbReference type="Gene3D" id="1.10.10.370">
    <property type="entry name" value="DsrC-like protein, C-terminal domain"/>
    <property type="match status" value="1"/>
</dbReference>
<comment type="similarity">
    <text evidence="2">Belongs to the DsrC/TusE family.</text>
</comment>
<evidence type="ECO:0000313" key="6">
    <source>
        <dbReference type="Proteomes" id="UP000647172"/>
    </source>
</evidence>
<protein>
    <submittedName>
        <fullName evidence="5">Sulfurtransferase TusE</fullName>
    </submittedName>
</protein>
<keyword evidence="6" id="KW-1185">Reference proteome</keyword>
<keyword evidence="3" id="KW-0963">Cytoplasm</keyword>
<dbReference type="GO" id="GO:0005737">
    <property type="term" value="C:cytoplasm"/>
    <property type="evidence" value="ECO:0007669"/>
    <property type="project" value="UniProtKB-SubCell"/>
</dbReference>
<gene>
    <name evidence="5" type="ORF">Ani05nite_80610</name>
</gene>
<sequence>MPVTSIAGRDIHVDAEGFLTSYDEWTPELAEQLAAQIGIDLTDAHRKVVAFLRDDYATQGETATLRRVSTLSGVGTKELFTLFPKKPAKKMAYIAGLPKPHGCV</sequence>
<dbReference type="InterPro" id="IPR007453">
    <property type="entry name" value="DsrC/TusE"/>
</dbReference>
<dbReference type="Proteomes" id="UP000647172">
    <property type="component" value="Unassembled WGS sequence"/>
</dbReference>
<dbReference type="InterPro" id="IPR043163">
    <property type="entry name" value="DsrC-like_N"/>
</dbReference>
<dbReference type="EMBL" id="BOMQ01000104">
    <property type="protein sequence ID" value="GIE54527.1"/>
    <property type="molecule type" value="Genomic_DNA"/>
</dbReference>
<dbReference type="PANTHER" id="PTHR37010:SF1">
    <property type="entry name" value="SULFURTRANSFERASE TUSE"/>
    <property type="match status" value="1"/>
</dbReference>
<dbReference type="Pfam" id="PF04358">
    <property type="entry name" value="DsrC"/>
    <property type="match status" value="1"/>
</dbReference>
<dbReference type="InterPro" id="IPR025526">
    <property type="entry name" value="DsrC-like_dom_sf"/>
</dbReference>
<dbReference type="SUPFAM" id="SSF69721">
    <property type="entry name" value="DsrC, the gamma subunit of dissimilatory sulfite reductase"/>
    <property type="match status" value="1"/>
</dbReference>
<name>A0A919JSC5_9ACTN</name>
<evidence type="ECO:0000313" key="5">
    <source>
        <dbReference type="EMBL" id="GIE54527.1"/>
    </source>
</evidence>
<evidence type="ECO:0000256" key="1">
    <source>
        <dbReference type="ARBA" id="ARBA00004496"/>
    </source>
</evidence>
<dbReference type="Gene3D" id="3.30.1420.10">
    <property type="match status" value="1"/>
</dbReference>
<dbReference type="InterPro" id="IPR042072">
    <property type="entry name" value="DsrC-like_C"/>
</dbReference>
<dbReference type="AlphaFoldDB" id="A0A919JSC5"/>
<comment type="subcellular location">
    <subcellularLocation>
        <location evidence="1">Cytoplasm</location>
    </subcellularLocation>
</comment>
<reference evidence="5" key="1">
    <citation type="submission" date="2021-01" db="EMBL/GenBank/DDBJ databases">
        <title>Whole genome shotgun sequence of Actinoplanes nipponensis NBRC 14063.</title>
        <authorList>
            <person name="Komaki H."/>
            <person name="Tamura T."/>
        </authorList>
    </citation>
    <scope>NUCLEOTIDE SEQUENCE</scope>
    <source>
        <strain evidence="5">NBRC 14063</strain>
    </source>
</reference>
<comment type="caution">
    <text evidence="5">The sequence shown here is derived from an EMBL/GenBank/DDBJ whole genome shotgun (WGS) entry which is preliminary data.</text>
</comment>
<dbReference type="PIRSF" id="PIRSF006223">
    <property type="entry name" value="DsrC_TusE"/>
    <property type="match status" value="1"/>
</dbReference>
<evidence type="ECO:0000256" key="2">
    <source>
        <dbReference type="ARBA" id="ARBA00005718"/>
    </source>
</evidence>
<evidence type="ECO:0000256" key="4">
    <source>
        <dbReference type="PIRSR" id="PIRSR006223-50"/>
    </source>
</evidence>